<dbReference type="Proteomes" id="UP000321168">
    <property type="component" value="Unassembled WGS sequence"/>
</dbReference>
<reference evidence="1 2" key="1">
    <citation type="submission" date="2019-08" db="EMBL/GenBank/DDBJ databases">
        <title>Genome of Luteibaculum oceani JCM 18817.</title>
        <authorList>
            <person name="Bowman J.P."/>
        </authorList>
    </citation>
    <scope>NUCLEOTIDE SEQUENCE [LARGE SCALE GENOMIC DNA]</scope>
    <source>
        <strain evidence="1 2">JCM 18817</strain>
    </source>
</reference>
<dbReference type="AlphaFoldDB" id="A0A5C6UZQ7"/>
<dbReference type="OrthoDB" id="1466667at2"/>
<evidence type="ECO:0000313" key="2">
    <source>
        <dbReference type="Proteomes" id="UP000321168"/>
    </source>
</evidence>
<evidence type="ECO:0008006" key="3">
    <source>
        <dbReference type="Google" id="ProtNLM"/>
    </source>
</evidence>
<proteinExistence type="predicted"/>
<organism evidence="1 2">
    <name type="scientific">Luteibaculum oceani</name>
    <dbReference type="NCBI Taxonomy" id="1294296"/>
    <lineage>
        <taxon>Bacteria</taxon>
        <taxon>Pseudomonadati</taxon>
        <taxon>Bacteroidota</taxon>
        <taxon>Flavobacteriia</taxon>
        <taxon>Flavobacteriales</taxon>
        <taxon>Luteibaculaceae</taxon>
        <taxon>Luteibaculum</taxon>
    </lineage>
</organism>
<accession>A0A5C6UZQ7</accession>
<name>A0A5C6UZQ7_9FLAO</name>
<keyword evidence="2" id="KW-1185">Reference proteome</keyword>
<sequence length="255" mass="29426">MKKPWIKIVATWVLMPLVLVLILAFNAKKHSELACNAIKVQVDPREGLSFITKRDVETKILSRNENLIGKPISEIDFYALEQLLLEIPHVKHVKVYTSIRGDIHVKLKQKKPLARIIYPDGNGFYLNAEGEIMPLSKNFTARVLTVNGNISRKYLKDKSLEAAPLLASIYKLAKQIDEDEFLKAQLQQLYVNENQEFEFVPRVGNHIIEFGDDSESETKFENLKIFYLQGLSYKGWNRYQKVSLKFKDQVVCTKK</sequence>
<gene>
    <name evidence="1" type="ORF">FRX97_06570</name>
</gene>
<dbReference type="EMBL" id="VORB01000005">
    <property type="protein sequence ID" value="TXC78872.1"/>
    <property type="molecule type" value="Genomic_DNA"/>
</dbReference>
<dbReference type="RefSeq" id="WP_147014396.1">
    <property type="nucleotide sequence ID" value="NZ_VORB01000005.1"/>
</dbReference>
<evidence type="ECO:0000313" key="1">
    <source>
        <dbReference type="EMBL" id="TXC78872.1"/>
    </source>
</evidence>
<comment type="caution">
    <text evidence="1">The sequence shown here is derived from an EMBL/GenBank/DDBJ whole genome shotgun (WGS) entry which is preliminary data.</text>
</comment>
<protein>
    <recommendedName>
        <fullName evidence="3">Cell division protein FtsQ</fullName>
    </recommendedName>
</protein>